<dbReference type="EMBL" id="CP003677">
    <property type="protein sequence ID" value="AFM32643.1"/>
    <property type="molecule type" value="Genomic_DNA"/>
</dbReference>
<dbReference type="PATRIC" id="fig|1196835.3.peg.1406"/>
<proteinExistence type="predicted"/>
<accession>I4CRD6</accession>
<dbReference type="Proteomes" id="UP000006063">
    <property type="component" value="Chromosome"/>
</dbReference>
<dbReference type="RefSeq" id="WP_014819689.1">
    <property type="nucleotide sequence ID" value="NC_018028.1"/>
</dbReference>
<dbReference type="Gene3D" id="3.90.1720.10">
    <property type="entry name" value="endopeptidase domain like (from Nostoc punctiforme)"/>
    <property type="match status" value="1"/>
</dbReference>
<sequence>MNVQLALRKHDRRLSARFIQWWTNSAYSHCELVVDGLCYSSSAMDGGVRAKAIDLNPEKWDVIDLPWADGSQVVAYFHETDHHRYGWLGLIFSQLFNLNRETAGAQFCSQWCGAALGLPAPSSLSPRTLGEWCGYLGSPATA</sequence>
<evidence type="ECO:0000313" key="2">
    <source>
        <dbReference type="Proteomes" id="UP000006063"/>
    </source>
</evidence>
<name>I4CRD6_STUST</name>
<protein>
    <submittedName>
        <fullName evidence="1">Uncharacterized protein</fullName>
    </submittedName>
</protein>
<dbReference type="AlphaFoldDB" id="I4CRD6"/>
<dbReference type="eggNOG" id="ENOG5032V5A">
    <property type="taxonomic scope" value="Bacteria"/>
</dbReference>
<dbReference type="KEGG" id="psc:A458_06985"/>
<organism evidence="1 2">
    <name type="scientific">Stutzerimonas stutzeri CCUG 29243</name>
    <dbReference type="NCBI Taxonomy" id="1196835"/>
    <lineage>
        <taxon>Bacteria</taxon>
        <taxon>Pseudomonadati</taxon>
        <taxon>Pseudomonadota</taxon>
        <taxon>Gammaproteobacteria</taxon>
        <taxon>Pseudomonadales</taxon>
        <taxon>Pseudomonadaceae</taxon>
        <taxon>Stutzerimonas</taxon>
    </lineage>
</organism>
<gene>
    <name evidence="1" type="ORF">A458_06985</name>
</gene>
<dbReference type="HOGENOM" id="CLU_1641667_0_0_6"/>
<evidence type="ECO:0000313" key="1">
    <source>
        <dbReference type="EMBL" id="AFM32643.1"/>
    </source>
</evidence>
<reference evidence="1 2" key="1">
    <citation type="journal article" date="2012" name="J. Bacteriol.">
        <title>Complete Genome Sequence of the Naphthalene-Degrading Bacterium Pseudomonas stutzeri AN10 (CCUG 29243).</title>
        <authorList>
            <person name="Brunet-Galmes I."/>
            <person name="Busquets A."/>
            <person name="Pena A."/>
            <person name="Gomila M."/>
            <person name="Nogales B."/>
            <person name="Garcia-Valdes E."/>
            <person name="Lalucat J."/>
            <person name="Bennasar A."/>
            <person name="Bosch R."/>
        </authorList>
    </citation>
    <scope>NUCLEOTIDE SEQUENCE [LARGE SCALE GENOMIC DNA]</scope>
    <source>
        <strain evidence="1 2">CCUG 29243</strain>
    </source>
</reference>